<dbReference type="EMBL" id="CP006935">
    <property type="protein sequence ID" value="AHC40558.1"/>
    <property type="molecule type" value="Genomic_DNA"/>
</dbReference>
<protein>
    <submittedName>
        <fullName evidence="1">Uncharacterized protein</fullName>
    </submittedName>
</protein>
<dbReference type="Proteomes" id="UP000018745">
    <property type="component" value="Chromosome"/>
</dbReference>
<reference evidence="1 2" key="1">
    <citation type="journal article" date="2014" name="Genome Announc.">
        <title>Complete Genome Sequence of Mycoplasma ovis Strain Michigan, a Hemoplasma of Sheep with Two Distinct 16S rRNA Genes.</title>
        <authorList>
            <person name="Deshuillers P.L."/>
            <person name="Santos A.P."/>
            <person name="do Nascimento N.C."/>
            <person name="Hampel J.A."/>
            <person name="Bergin I.L."/>
            <person name="Dyson M.C."/>
            <person name="Messick J.B."/>
        </authorList>
    </citation>
    <scope>NUCLEOTIDE SEQUENCE [LARGE SCALE GENOMIC DNA]</scope>
    <source>
        <strain evidence="1 2">Michigan</strain>
    </source>
</reference>
<organism evidence="1 2">
    <name type="scientific">Mycoplasma ovis str. Michigan</name>
    <dbReference type="NCBI Taxonomy" id="1415773"/>
    <lineage>
        <taxon>Bacteria</taxon>
        <taxon>Bacillati</taxon>
        <taxon>Mycoplasmatota</taxon>
        <taxon>Mollicutes</taxon>
        <taxon>Mycoplasmataceae</taxon>
        <taxon>Mycoplasma</taxon>
    </lineage>
</organism>
<gene>
    <name evidence="1" type="ORF">OVS_04155</name>
</gene>
<proteinExistence type="predicted"/>
<evidence type="ECO:0000313" key="1">
    <source>
        <dbReference type="EMBL" id="AHC40558.1"/>
    </source>
</evidence>
<accession>A0ABM5P283</accession>
<sequence>MPKYFLFSCDNAGRGDTIIDSKWSIWIPSTLLNQQQYLQDFFKEGQNIEIKTNSVTIAEGETSNEFDMYKTTFESESFSTQTIQGRWGGSILMNDSDPIEPWIYKVTLLNADLSSSSIYLQLSKTFI</sequence>
<keyword evidence="2" id="KW-1185">Reference proteome</keyword>
<name>A0ABM5P283_9MOLU</name>
<evidence type="ECO:0000313" key="2">
    <source>
        <dbReference type="Proteomes" id="UP000018745"/>
    </source>
</evidence>